<organism evidence="1">
    <name type="scientific">marine sediment metagenome</name>
    <dbReference type="NCBI Taxonomy" id="412755"/>
    <lineage>
        <taxon>unclassified sequences</taxon>
        <taxon>metagenomes</taxon>
        <taxon>ecological metagenomes</taxon>
    </lineage>
</organism>
<dbReference type="EMBL" id="BART01017599">
    <property type="protein sequence ID" value="GAG79622.1"/>
    <property type="molecule type" value="Genomic_DNA"/>
</dbReference>
<dbReference type="AlphaFoldDB" id="X1BEJ1"/>
<accession>X1BEJ1</accession>
<evidence type="ECO:0000313" key="1">
    <source>
        <dbReference type="EMBL" id="GAG79622.1"/>
    </source>
</evidence>
<comment type="caution">
    <text evidence="1">The sequence shown here is derived from an EMBL/GenBank/DDBJ whole genome shotgun (WGS) entry which is preliminary data.</text>
</comment>
<protein>
    <submittedName>
        <fullName evidence="1">Uncharacterized protein</fullName>
    </submittedName>
</protein>
<feature type="non-terminal residue" evidence="1">
    <location>
        <position position="109"/>
    </location>
</feature>
<name>X1BEJ1_9ZZZZ</name>
<gene>
    <name evidence="1" type="ORF">S01H4_33438</name>
</gene>
<reference evidence="1" key="1">
    <citation type="journal article" date="2014" name="Front. Microbiol.">
        <title>High frequency of phylogenetically diverse reductive dehalogenase-homologous genes in deep subseafloor sedimentary metagenomes.</title>
        <authorList>
            <person name="Kawai M."/>
            <person name="Futagami T."/>
            <person name="Toyoda A."/>
            <person name="Takaki Y."/>
            <person name="Nishi S."/>
            <person name="Hori S."/>
            <person name="Arai W."/>
            <person name="Tsubouchi T."/>
            <person name="Morono Y."/>
            <person name="Uchiyama I."/>
            <person name="Ito T."/>
            <person name="Fujiyama A."/>
            <person name="Inagaki F."/>
            <person name="Takami H."/>
        </authorList>
    </citation>
    <scope>NUCLEOTIDE SEQUENCE</scope>
    <source>
        <strain evidence="1">Expedition CK06-06</strain>
    </source>
</reference>
<proteinExistence type="predicted"/>
<sequence length="109" mass="11870">MKYTVGGKNGKLTWDIDGNEYAFTYVGETLSRSARGAGYSVIYGGEGSYLFEVQLLSDNGYTIEKNNFIVVYVLGNLDSVDWVAYYAEKKGLDIINTADPNVSASVNSG</sequence>